<keyword evidence="2" id="KW-0812">Transmembrane</keyword>
<gene>
    <name evidence="3" type="ORF">SAMN06264849_103140</name>
</gene>
<dbReference type="Proteomes" id="UP000315636">
    <property type="component" value="Unassembled WGS sequence"/>
</dbReference>
<evidence type="ECO:0000256" key="2">
    <source>
        <dbReference type="SAM" id="Phobius"/>
    </source>
</evidence>
<protein>
    <submittedName>
        <fullName evidence="3">Uncharacterized protein</fullName>
    </submittedName>
</protein>
<sequence length="87" mass="9083">MRIVRRGSAGLSGSGPAQTDGKTILFLPPVREPMGGGGMIWWNLLGAALDVALFSLMATAAVALGSGIGLAYCYLAEKKQKNEEAMK</sequence>
<name>A0A521C5E6_9BACL</name>
<evidence type="ECO:0000313" key="3">
    <source>
        <dbReference type="EMBL" id="SMO54642.1"/>
    </source>
</evidence>
<dbReference type="EMBL" id="FXTI01000003">
    <property type="protein sequence ID" value="SMO54642.1"/>
    <property type="molecule type" value="Genomic_DNA"/>
</dbReference>
<proteinExistence type="predicted"/>
<accession>A0A521C5E6</accession>
<evidence type="ECO:0000256" key="1">
    <source>
        <dbReference type="SAM" id="MobiDB-lite"/>
    </source>
</evidence>
<evidence type="ECO:0000313" key="4">
    <source>
        <dbReference type="Proteomes" id="UP000315636"/>
    </source>
</evidence>
<dbReference type="AlphaFoldDB" id="A0A521C5E6"/>
<reference evidence="3 4" key="1">
    <citation type="submission" date="2017-05" db="EMBL/GenBank/DDBJ databases">
        <authorList>
            <person name="Varghese N."/>
            <person name="Submissions S."/>
        </authorList>
    </citation>
    <scope>NUCLEOTIDE SEQUENCE [LARGE SCALE GENOMIC DNA]</scope>
    <source>
        <strain evidence="3 4">DSM 45474</strain>
    </source>
</reference>
<organism evidence="3 4">
    <name type="scientific">Melghirimyces algeriensis</name>
    <dbReference type="NCBI Taxonomy" id="910412"/>
    <lineage>
        <taxon>Bacteria</taxon>
        <taxon>Bacillati</taxon>
        <taxon>Bacillota</taxon>
        <taxon>Bacilli</taxon>
        <taxon>Bacillales</taxon>
        <taxon>Thermoactinomycetaceae</taxon>
        <taxon>Melghirimyces</taxon>
    </lineage>
</organism>
<feature type="transmembrane region" description="Helical" evidence="2">
    <location>
        <begin position="51"/>
        <end position="75"/>
    </location>
</feature>
<keyword evidence="2" id="KW-0472">Membrane</keyword>
<keyword evidence="4" id="KW-1185">Reference proteome</keyword>
<keyword evidence="2" id="KW-1133">Transmembrane helix</keyword>
<feature type="region of interest" description="Disordered" evidence="1">
    <location>
        <begin position="1"/>
        <end position="21"/>
    </location>
</feature>